<keyword evidence="1" id="KW-0812">Transmembrane</keyword>
<gene>
    <name evidence="3" type="ORF">DV733_10630</name>
</gene>
<evidence type="ECO:0000256" key="1">
    <source>
        <dbReference type="SAM" id="Phobius"/>
    </source>
</evidence>
<dbReference type="Pfam" id="PF13386">
    <property type="entry name" value="DsbD_2"/>
    <property type="match status" value="1"/>
</dbReference>
<dbReference type="EMBL" id="CP031310">
    <property type="protein sequence ID" value="QCC51662.1"/>
    <property type="molecule type" value="Genomic_DNA"/>
</dbReference>
<dbReference type="PANTHER" id="PTHR42208">
    <property type="entry name" value="HEAVY METAL TRANSPORTER-RELATED"/>
    <property type="match status" value="1"/>
</dbReference>
<organism evidence="3 4">
    <name type="scientific">Halapricum salinum</name>
    <dbReference type="NCBI Taxonomy" id="1457250"/>
    <lineage>
        <taxon>Archaea</taxon>
        <taxon>Methanobacteriati</taxon>
        <taxon>Methanobacteriota</taxon>
        <taxon>Stenosarchaea group</taxon>
        <taxon>Halobacteria</taxon>
        <taxon>Halobacteriales</taxon>
        <taxon>Haloarculaceae</taxon>
        <taxon>Halapricum</taxon>
    </lineage>
</organism>
<dbReference type="GeneID" id="39848323"/>
<dbReference type="RefSeq" id="WP_049994724.1">
    <property type="nucleotide sequence ID" value="NZ_CP031310.1"/>
</dbReference>
<dbReference type="OrthoDB" id="162718at2157"/>
<evidence type="ECO:0000313" key="3">
    <source>
        <dbReference type="EMBL" id="QCC51662.1"/>
    </source>
</evidence>
<dbReference type="InterPro" id="IPR039447">
    <property type="entry name" value="UreH-like_TM_dom"/>
</dbReference>
<sequence length="268" mass="27169">MATGTVVLAADGALLTGNVDLLLFAVIGVLGGAHCLGMCGPLVTTYADRMTDGRERRDGRLTTRDVRQHALFNLGRTAGYAGVGAVLGLLGGVAVDAAAIEPVSSAVRGGVGIVVGSAIVLVGVGYLRSGTATGTLSVLPGLNAAVGRFTGVLAGRLDRLVNSPGIVGLGAVHALLPCPILYPAYLYALALGDPVRGALALGVLGLGTILTLLPYGLALGSLSAGHRTRLHRVMGGVFVVLGYLPLAHGLMLFGVDLPYPDVPYYQPL</sequence>
<feature type="transmembrane region" description="Helical" evidence="1">
    <location>
        <begin position="21"/>
        <end position="47"/>
    </location>
</feature>
<protein>
    <submittedName>
        <fullName evidence="3">Sulfite exporter TauE/SafE family protein</fullName>
    </submittedName>
</protein>
<dbReference type="KEGG" id="hsn:DV733_10630"/>
<keyword evidence="4" id="KW-1185">Reference proteome</keyword>
<dbReference type="PANTHER" id="PTHR42208:SF1">
    <property type="entry name" value="HEAVY METAL TRANSPORTER"/>
    <property type="match status" value="1"/>
</dbReference>
<keyword evidence="1" id="KW-0472">Membrane</keyword>
<evidence type="ECO:0000259" key="2">
    <source>
        <dbReference type="Pfam" id="PF13386"/>
    </source>
</evidence>
<dbReference type="AlphaFoldDB" id="A0A4D6HF27"/>
<keyword evidence="1" id="KW-1133">Transmembrane helix</keyword>
<dbReference type="STRING" id="1457250.GCA_000755225_00770"/>
<dbReference type="Proteomes" id="UP000296706">
    <property type="component" value="Chromosome"/>
</dbReference>
<name>A0A4D6HF27_9EURY</name>
<feature type="transmembrane region" description="Helical" evidence="1">
    <location>
        <begin position="77"/>
        <end position="100"/>
    </location>
</feature>
<feature type="domain" description="Urease accessory protein UreH-like transmembrane" evidence="2">
    <location>
        <begin position="24"/>
        <end position="243"/>
    </location>
</feature>
<proteinExistence type="predicted"/>
<accession>A0A4D6HF27</accession>
<reference evidence="3 4" key="1">
    <citation type="journal article" date="2019" name="Nat. Commun.">
        <title>A new type of DNA phosphorothioation-based antiviral system in archaea.</title>
        <authorList>
            <person name="Xiong L."/>
            <person name="Liu S."/>
            <person name="Chen S."/>
            <person name="Xiao Y."/>
            <person name="Zhu B."/>
            <person name="Gao Y."/>
            <person name="Zhang Y."/>
            <person name="Chen B."/>
            <person name="Luo J."/>
            <person name="Deng Z."/>
            <person name="Chen X."/>
            <person name="Wang L."/>
            <person name="Chen S."/>
        </authorList>
    </citation>
    <scope>NUCLEOTIDE SEQUENCE [LARGE SCALE GENOMIC DNA]</scope>
    <source>
        <strain evidence="3 4">CBA1105</strain>
    </source>
</reference>
<feature type="transmembrane region" description="Helical" evidence="1">
    <location>
        <begin position="166"/>
        <end position="185"/>
    </location>
</feature>
<feature type="transmembrane region" description="Helical" evidence="1">
    <location>
        <begin position="233"/>
        <end position="255"/>
    </location>
</feature>
<evidence type="ECO:0000313" key="4">
    <source>
        <dbReference type="Proteomes" id="UP000296706"/>
    </source>
</evidence>
<feature type="transmembrane region" description="Helical" evidence="1">
    <location>
        <begin position="197"/>
        <end position="221"/>
    </location>
</feature>
<feature type="transmembrane region" description="Helical" evidence="1">
    <location>
        <begin position="106"/>
        <end position="127"/>
    </location>
</feature>